<accession>A0A8T1AEX2</accession>
<gene>
    <name evidence="1" type="ORF">PC117_g27099</name>
</gene>
<evidence type="ECO:0000313" key="1">
    <source>
        <dbReference type="EMBL" id="KAG2877368.1"/>
    </source>
</evidence>
<protein>
    <submittedName>
        <fullName evidence="1">Uncharacterized protein</fullName>
    </submittedName>
</protein>
<proteinExistence type="predicted"/>
<dbReference type="VEuPathDB" id="FungiDB:PC110_g2051"/>
<reference evidence="1" key="1">
    <citation type="submission" date="2018-10" db="EMBL/GenBank/DDBJ databases">
        <title>Effector identification in a new, highly contiguous assembly of the strawberry crown rot pathogen Phytophthora cactorum.</title>
        <authorList>
            <person name="Armitage A.D."/>
            <person name="Nellist C.F."/>
            <person name="Bates H."/>
            <person name="Vickerstaff R.J."/>
            <person name="Harrison R.J."/>
        </authorList>
    </citation>
    <scope>NUCLEOTIDE SEQUENCE</scope>
    <source>
        <strain evidence="1">4040</strain>
    </source>
</reference>
<name>A0A8T1AEX2_9STRA</name>
<organism evidence="1 2">
    <name type="scientific">Phytophthora cactorum</name>
    <dbReference type="NCBI Taxonomy" id="29920"/>
    <lineage>
        <taxon>Eukaryota</taxon>
        <taxon>Sar</taxon>
        <taxon>Stramenopiles</taxon>
        <taxon>Oomycota</taxon>
        <taxon>Peronosporomycetes</taxon>
        <taxon>Peronosporales</taxon>
        <taxon>Peronosporaceae</taxon>
        <taxon>Phytophthora</taxon>
    </lineage>
</organism>
<dbReference type="Proteomes" id="UP000736787">
    <property type="component" value="Unassembled WGS sequence"/>
</dbReference>
<dbReference type="EMBL" id="RCMK01002970">
    <property type="protein sequence ID" value="KAG2877368.1"/>
    <property type="molecule type" value="Genomic_DNA"/>
</dbReference>
<dbReference type="AlphaFoldDB" id="A0A8T1AEX2"/>
<evidence type="ECO:0000313" key="2">
    <source>
        <dbReference type="Proteomes" id="UP000736787"/>
    </source>
</evidence>
<sequence length="144" mass="16549">MTRQAVLAVANVQHRESLRAHVQPGCTKKRYAIKPGLLVGRSDEEMHRDHPVTESGVDRVRRTLNKETGAVFQQRLEERETAHDWRFVAALPARVCRMSYDLDHQCCYVHFVDGCPRCRGYHLPRPIATGLQRFTEDVPITEAE</sequence>
<comment type="caution">
    <text evidence="1">The sequence shown here is derived from an EMBL/GenBank/DDBJ whole genome shotgun (WGS) entry which is preliminary data.</text>
</comment>